<feature type="region of interest" description="Disordered" evidence="1">
    <location>
        <begin position="1"/>
        <end position="78"/>
    </location>
</feature>
<keyword evidence="3" id="KW-1185">Reference proteome</keyword>
<gene>
    <name evidence="2" type="ORF">Taro_010465</name>
</gene>
<name>A0A843U719_COLES</name>
<dbReference type="EMBL" id="NMUH01000379">
    <property type="protein sequence ID" value="MQL78056.1"/>
    <property type="molecule type" value="Genomic_DNA"/>
</dbReference>
<evidence type="ECO:0000256" key="1">
    <source>
        <dbReference type="SAM" id="MobiDB-lite"/>
    </source>
</evidence>
<protein>
    <submittedName>
        <fullName evidence="2">Uncharacterized protein</fullName>
    </submittedName>
</protein>
<evidence type="ECO:0000313" key="2">
    <source>
        <dbReference type="EMBL" id="MQL78056.1"/>
    </source>
</evidence>
<sequence length="78" mass="8834">MSHRKTTTTNGRLSYKPHRGWYTTYHNTKLPTKGTGTYYHEVPPRNHNHNGATTKAHPKRVKPQPISHNTQATTSGKA</sequence>
<dbReference type="AlphaFoldDB" id="A0A843U719"/>
<comment type="caution">
    <text evidence="2">The sequence shown here is derived from an EMBL/GenBank/DDBJ whole genome shotgun (WGS) entry which is preliminary data.</text>
</comment>
<feature type="compositionally biased region" description="Polar residues" evidence="1">
    <location>
        <begin position="66"/>
        <end position="78"/>
    </location>
</feature>
<proteinExistence type="predicted"/>
<accession>A0A843U719</accession>
<organism evidence="2 3">
    <name type="scientific">Colocasia esculenta</name>
    <name type="common">Wild taro</name>
    <name type="synonym">Arum esculentum</name>
    <dbReference type="NCBI Taxonomy" id="4460"/>
    <lineage>
        <taxon>Eukaryota</taxon>
        <taxon>Viridiplantae</taxon>
        <taxon>Streptophyta</taxon>
        <taxon>Embryophyta</taxon>
        <taxon>Tracheophyta</taxon>
        <taxon>Spermatophyta</taxon>
        <taxon>Magnoliopsida</taxon>
        <taxon>Liliopsida</taxon>
        <taxon>Araceae</taxon>
        <taxon>Aroideae</taxon>
        <taxon>Colocasieae</taxon>
        <taxon>Colocasia</taxon>
    </lineage>
</organism>
<dbReference type="Proteomes" id="UP000652761">
    <property type="component" value="Unassembled WGS sequence"/>
</dbReference>
<evidence type="ECO:0000313" key="3">
    <source>
        <dbReference type="Proteomes" id="UP000652761"/>
    </source>
</evidence>
<reference evidence="2" key="1">
    <citation type="submission" date="2017-07" db="EMBL/GenBank/DDBJ databases">
        <title>Taro Niue Genome Assembly and Annotation.</title>
        <authorList>
            <person name="Atibalentja N."/>
            <person name="Keating K."/>
            <person name="Fields C.J."/>
        </authorList>
    </citation>
    <scope>NUCLEOTIDE SEQUENCE</scope>
    <source>
        <strain evidence="2">Niue_2</strain>
        <tissue evidence="2">Leaf</tissue>
    </source>
</reference>